<protein>
    <recommendedName>
        <fullName evidence="3">Cytosolic protein</fullName>
    </recommendedName>
</protein>
<evidence type="ECO:0008006" key="3">
    <source>
        <dbReference type="Google" id="ProtNLM"/>
    </source>
</evidence>
<proteinExistence type="predicted"/>
<reference evidence="2" key="1">
    <citation type="submission" date="2017-02" db="EMBL/GenBank/DDBJ databases">
        <title>Comparative genomics and description of representatives of a novel lineage of planctomycetes thriving in anoxic sediments.</title>
        <authorList>
            <person name="Spring S."/>
            <person name="Bunk B."/>
            <person name="Sproer C."/>
        </authorList>
    </citation>
    <scope>NUCLEOTIDE SEQUENCE [LARGE SCALE GENOMIC DNA]</scope>
    <source>
        <strain evidence="2">ST-NAGAB-D1</strain>
    </source>
</reference>
<dbReference type="Proteomes" id="UP000189674">
    <property type="component" value="Chromosome"/>
</dbReference>
<evidence type="ECO:0000313" key="1">
    <source>
        <dbReference type="EMBL" id="AQT67297.1"/>
    </source>
</evidence>
<organism evidence="1 2">
    <name type="scientific">Anaerohalosphaera lusitana</name>
    <dbReference type="NCBI Taxonomy" id="1936003"/>
    <lineage>
        <taxon>Bacteria</taxon>
        <taxon>Pseudomonadati</taxon>
        <taxon>Planctomycetota</taxon>
        <taxon>Phycisphaerae</taxon>
        <taxon>Sedimentisphaerales</taxon>
        <taxon>Anaerohalosphaeraceae</taxon>
        <taxon>Anaerohalosphaera</taxon>
    </lineage>
</organism>
<evidence type="ECO:0000313" key="2">
    <source>
        <dbReference type="Proteomes" id="UP000189674"/>
    </source>
</evidence>
<dbReference type="STRING" id="1936003.STSP2_00440"/>
<accession>A0A1U9NHP8</accession>
<keyword evidence="2" id="KW-1185">Reference proteome</keyword>
<name>A0A1U9NHP8_9BACT</name>
<dbReference type="Pfam" id="PF20095">
    <property type="entry name" value="DUF6485"/>
    <property type="match status" value="1"/>
</dbReference>
<dbReference type="AlphaFoldDB" id="A0A1U9NHP8"/>
<sequence length="63" mass="7241">MECKKEKNLDFCNCSYPCGTKGVCCDCLHKHLRSKQLPACCFPDEVEKTYDRSFDAFARAWGL</sequence>
<dbReference type="OrthoDB" id="9800443at2"/>
<dbReference type="RefSeq" id="WP_146659424.1">
    <property type="nucleotide sequence ID" value="NZ_CP019791.1"/>
</dbReference>
<dbReference type="KEGG" id="alus:STSP2_00440"/>
<gene>
    <name evidence="1" type="ORF">STSP2_00440</name>
</gene>
<dbReference type="EMBL" id="CP019791">
    <property type="protein sequence ID" value="AQT67297.1"/>
    <property type="molecule type" value="Genomic_DNA"/>
</dbReference>